<evidence type="ECO:0000313" key="3">
    <source>
        <dbReference type="Proteomes" id="UP001429564"/>
    </source>
</evidence>
<keyword evidence="1" id="KW-0732">Signal</keyword>
<dbReference type="Proteomes" id="UP001429564">
    <property type="component" value="Unassembled WGS sequence"/>
</dbReference>
<organism evidence="2 3">
    <name type="scientific">Parasedimentitalea denitrificans</name>
    <dbReference type="NCBI Taxonomy" id="2211118"/>
    <lineage>
        <taxon>Bacteria</taxon>
        <taxon>Pseudomonadati</taxon>
        <taxon>Pseudomonadota</taxon>
        <taxon>Alphaproteobacteria</taxon>
        <taxon>Rhodobacterales</taxon>
        <taxon>Paracoccaceae</taxon>
        <taxon>Parasedimentitalea</taxon>
    </lineage>
</organism>
<evidence type="ECO:0008006" key="4">
    <source>
        <dbReference type="Google" id="ProtNLM"/>
    </source>
</evidence>
<dbReference type="Pfam" id="PF09865">
    <property type="entry name" value="DUF2092"/>
    <property type="match status" value="1"/>
</dbReference>
<dbReference type="SUPFAM" id="SSF89392">
    <property type="entry name" value="Prokaryotic lipoproteins and lipoprotein localization factors"/>
    <property type="match status" value="1"/>
</dbReference>
<gene>
    <name evidence="2" type="ORF">DL239_18725</name>
</gene>
<proteinExistence type="predicted"/>
<protein>
    <recommendedName>
        <fullName evidence="4">DUF2092 domain-containing protein</fullName>
    </recommendedName>
</protein>
<dbReference type="InterPro" id="IPR019207">
    <property type="entry name" value="DUF2092"/>
</dbReference>
<accession>A0ABX0WCP4</accession>
<name>A0ABX0WCP4_9RHOB</name>
<comment type="caution">
    <text evidence="2">The sequence shown here is derived from an EMBL/GenBank/DDBJ whole genome shotgun (WGS) entry which is preliminary data.</text>
</comment>
<sequence>MLKKTICLVVVHVESTITQWYFNEFWERGFSMVDFCRRDLVLFCVAAFSGFGTASIGSAQTDNMQPSEMARDPQAMEILASASEYLSGQDTLSMDWFVSFDVVVDGREKITYMRSGANLLQREVGFYGYSEFGDETREYFFDGSQFQIFDVEENAYVSAEINGDFDNLADRLSETYDIRLPIWQVMSSEPRGELLDRATSAAYVGTTRLAGREAHHLAFSNYDSDWQIWISTDVDRPELMMIVGTDPYTQGWPQYRAYFTNWDFDPEIPEGVFTYVPDEHADLMAWPVPEDVTILGERN</sequence>
<dbReference type="InterPro" id="IPR029046">
    <property type="entry name" value="LolA/LolB/LppX"/>
</dbReference>
<dbReference type="EMBL" id="QHLQ01000025">
    <property type="protein sequence ID" value="NIZ63003.1"/>
    <property type="molecule type" value="Genomic_DNA"/>
</dbReference>
<reference evidence="2 3" key="1">
    <citation type="submission" date="2018-05" db="EMBL/GenBank/DDBJ databases">
        <authorList>
            <person name="Zhang Y.-J."/>
        </authorList>
    </citation>
    <scope>NUCLEOTIDE SEQUENCE [LARGE SCALE GENOMIC DNA]</scope>
    <source>
        <strain evidence="2 3">CY04</strain>
    </source>
</reference>
<evidence type="ECO:0000313" key="2">
    <source>
        <dbReference type="EMBL" id="NIZ63003.1"/>
    </source>
</evidence>
<keyword evidence="3" id="KW-1185">Reference proteome</keyword>
<evidence type="ECO:0000256" key="1">
    <source>
        <dbReference type="ARBA" id="ARBA00022729"/>
    </source>
</evidence>